<feature type="domain" description="NolW-like" evidence="3">
    <location>
        <begin position="27"/>
        <end position="84"/>
    </location>
</feature>
<dbReference type="OrthoDB" id="5401600at2"/>
<feature type="chain" id="PRO_5012950419" description="NolW-like domain-containing protein" evidence="2">
    <location>
        <begin position="25"/>
        <end position="287"/>
    </location>
</feature>
<gene>
    <name evidence="4" type="ORF">A7E78_03890</name>
</gene>
<reference evidence="4 5" key="1">
    <citation type="journal article" date="2017" name="Genome Announc.">
        <title>Complete Genome Sequences of Two Acetylene-Fermenting Pelobacter acetylenicus Strains.</title>
        <authorList>
            <person name="Sutton J.M."/>
            <person name="Baesman S.M."/>
            <person name="Fierst J.L."/>
            <person name="Poret-Peterson A.T."/>
            <person name="Oremland R.S."/>
            <person name="Dunlap D.S."/>
            <person name="Akob D.M."/>
        </authorList>
    </citation>
    <scope>NUCLEOTIDE SEQUENCE [LARGE SCALE GENOMIC DNA]</scope>
    <source>
        <strain evidence="4 5">SFB93</strain>
    </source>
</reference>
<organism evidence="4 5">
    <name type="scientific">Syntrophotalea acetylenivorans</name>
    <dbReference type="NCBI Taxonomy" id="1842532"/>
    <lineage>
        <taxon>Bacteria</taxon>
        <taxon>Pseudomonadati</taxon>
        <taxon>Thermodesulfobacteriota</taxon>
        <taxon>Desulfuromonadia</taxon>
        <taxon>Desulfuromonadales</taxon>
        <taxon>Syntrophotaleaceae</taxon>
        <taxon>Syntrophotalea</taxon>
    </lineage>
</organism>
<sequence length="287" mass="31670">MSGRFTLFCCLLLLSLVAARPCQAAIKVMALKHVAAEEILPVVRDVLEGQGKISVWDNRLIVNASAEEIATLEEVLQQIDVPPTMLRISVRQEDRHGRTGNRAVLSNSSVPGTVKPDGSAASSGGANGAENGPAYSSGARRLGNTAEQTTQTLRLRDGSKGFILMGEMVPYVREMLLLARRYAGYGQTVEFQAVNTGFWVRPILERGYATLEIRPYLEGFQRSSARMMGMPSPVKLQELMSTVRVPLGKWVDLGHHLREGDEVSRGILTWRTSNLHQEQTVWIKVDK</sequence>
<dbReference type="Proteomes" id="UP000182517">
    <property type="component" value="Chromosome"/>
</dbReference>
<evidence type="ECO:0000259" key="3">
    <source>
        <dbReference type="Pfam" id="PF03958"/>
    </source>
</evidence>
<protein>
    <recommendedName>
        <fullName evidence="3">NolW-like domain-containing protein</fullName>
    </recommendedName>
</protein>
<dbReference type="EMBL" id="CP015519">
    <property type="protein sequence ID" value="APG27048.1"/>
    <property type="molecule type" value="Genomic_DNA"/>
</dbReference>
<dbReference type="InterPro" id="IPR038591">
    <property type="entry name" value="NolW-like_sf"/>
</dbReference>
<dbReference type="Gene3D" id="3.30.1370.120">
    <property type="match status" value="1"/>
</dbReference>
<feature type="region of interest" description="Disordered" evidence="1">
    <location>
        <begin position="91"/>
        <end position="151"/>
    </location>
</feature>
<evidence type="ECO:0000313" key="5">
    <source>
        <dbReference type="Proteomes" id="UP000182517"/>
    </source>
</evidence>
<dbReference type="Pfam" id="PF03958">
    <property type="entry name" value="Secretin_N"/>
    <property type="match status" value="1"/>
</dbReference>
<feature type="signal peptide" evidence="2">
    <location>
        <begin position="1"/>
        <end position="24"/>
    </location>
</feature>
<evidence type="ECO:0000256" key="2">
    <source>
        <dbReference type="SAM" id="SignalP"/>
    </source>
</evidence>
<keyword evidence="2" id="KW-0732">Signal</keyword>
<accession>A0A1L3GN06</accession>
<feature type="compositionally biased region" description="Low complexity" evidence="1">
    <location>
        <begin position="118"/>
        <end position="134"/>
    </location>
</feature>
<evidence type="ECO:0000313" key="4">
    <source>
        <dbReference type="EMBL" id="APG27048.1"/>
    </source>
</evidence>
<proteinExistence type="predicted"/>
<dbReference type="STRING" id="1842532.A7E78_03890"/>
<evidence type="ECO:0000256" key="1">
    <source>
        <dbReference type="SAM" id="MobiDB-lite"/>
    </source>
</evidence>
<keyword evidence="5" id="KW-1185">Reference proteome</keyword>
<name>A0A1L3GN06_9BACT</name>
<dbReference type="InterPro" id="IPR005644">
    <property type="entry name" value="NolW-like"/>
</dbReference>
<dbReference type="AlphaFoldDB" id="A0A1L3GN06"/>
<dbReference type="KEGG" id="pef:A7E78_03890"/>
<dbReference type="RefSeq" id="WP_072283010.1">
    <property type="nucleotide sequence ID" value="NZ_CP015519.1"/>
</dbReference>